<dbReference type="Proteomes" id="UP000824120">
    <property type="component" value="Chromosome 2"/>
</dbReference>
<keyword evidence="3" id="KW-0408">Iron</keyword>
<name>A0A9J6AC16_SOLCO</name>
<feature type="domain" description="Non-haem dioxygenase N-terminal" evidence="5">
    <location>
        <begin position="11"/>
        <end position="69"/>
    </location>
</feature>
<protein>
    <recommendedName>
        <fullName evidence="5">Non-haem dioxygenase N-terminal domain-containing protein</fullName>
    </recommendedName>
</protein>
<comment type="caution">
    <text evidence="6">The sequence shown here is derived from an EMBL/GenBank/DDBJ whole genome shotgun (WGS) entry which is preliminary data.</text>
</comment>
<keyword evidence="1" id="KW-0479">Metal-binding</keyword>
<keyword evidence="7" id="KW-1185">Reference proteome</keyword>
<evidence type="ECO:0000259" key="5">
    <source>
        <dbReference type="Pfam" id="PF14226"/>
    </source>
</evidence>
<sequence length="115" mass="13289">MGFPADSKRKQVKSHGVTPPLLEEFKREVIELFKLPIEEKKKLWQQEDSLEGFGNAFVVSEQQMLDWRNDSSSSYPQSGLVSEFAFKSQGHLGSILQRNQEPSNDRSSYVNWQRL</sequence>
<organism evidence="6 7">
    <name type="scientific">Solanum commersonii</name>
    <name type="common">Commerson's wild potato</name>
    <name type="synonym">Commerson's nightshade</name>
    <dbReference type="NCBI Taxonomy" id="4109"/>
    <lineage>
        <taxon>Eukaryota</taxon>
        <taxon>Viridiplantae</taxon>
        <taxon>Streptophyta</taxon>
        <taxon>Embryophyta</taxon>
        <taxon>Tracheophyta</taxon>
        <taxon>Spermatophyta</taxon>
        <taxon>Magnoliopsida</taxon>
        <taxon>eudicotyledons</taxon>
        <taxon>Gunneridae</taxon>
        <taxon>Pentapetalae</taxon>
        <taxon>asterids</taxon>
        <taxon>lamiids</taxon>
        <taxon>Solanales</taxon>
        <taxon>Solanaceae</taxon>
        <taxon>Solanoideae</taxon>
        <taxon>Solaneae</taxon>
        <taxon>Solanum</taxon>
    </lineage>
</organism>
<dbReference type="Pfam" id="PF14226">
    <property type="entry name" value="DIOX_N"/>
    <property type="match status" value="1"/>
</dbReference>
<reference evidence="6 7" key="1">
    <citation type="submission" date="2020-09" db="EMBL/GenBank/DDBJ databases">
        <title>De no assembly of potato wild relative species, Solanum commersonii.</title>
        <authorList>
            <person name="Cho K."/>
        </authorList>
    </citation>
    <scope>NUCLEOTIDE SEQUENCE [LARGE SCALE GENOMIC DNA]</scope>
    <source>
        <strain evidence="6">LZ3.2</strain>
        <tissue evidence="6">Leaf</tissue>
    </source>
</reference>
<evidence type="ECO:0000256" key="2">
    <source>
        <dbReference type="ARBA" id="ARBA00022896"/>
    </source>
</evidence>
<dbReference type="OrthoDB" id="288590at2759"/>
<dbReference type="GO" id="GO:0046872">
    <property type="term" value="F:metal ion binding"/>
    <property type="evidence" value="ECO:0007669"/>
    <property type="project" value="UniProtKB-KW"/>
</dbReference>
<dbReference type="Gene3D" id="2.60.120.330">
    <property type="entry name" value="B-lactam Antibiotic, Isopenicillin N Synthase, Chain"/>
    <property type="match status" value="1"/>
</dbReference>
<feature type="region of interest" description="Disordered" evidence="4">
    <location>
        <begin position="95"/>
        <end position="115"/>
    </location>
</feature>
<dbReference type="InterPro" id="IPR026992">
    <property type="entry name" value="DIOX_N"/>
</dbReference>
<dbReference type="GO" id="GO:0031418">
    <property type="term" value="F:L-ascorbic acid binding"/>
    <property type="evidence" value="ECO:0007669"/>
    <property type="project" value="UniProtKB-KW"/>
</dbReference>
<evidence type="ECO:0000256" key="3">
    <source>
        <dbReference type="ARBA" id="ARBA00023004"/>
    </source>
</evidence>
<evidence type="ECO:0000313" key="6">
    <source>
        <dbReference type="EMBL" id="KAG5622238.1"/>
    </source>
</evidence>
<gene>
    <name evidence="6" type="ORF">H5410_007456</name>
</gene>
<dbReference type="SUPFAM" id="SSF51197">
    <property type="entry name" value="Clavaminate synthase-like"/>
    <property type="match status" value="1"/>
</dbReference>
<evidence type="ECO:0000256" key="1">
    <source>
        <dbReference type="ARBA" id="ARBA00022723"/>
    </source>
</evidence>
<accession>A0A9J6AC16</accession>
<feature type="compositionally biased region" description="Polar residues" evidence="4">
    <location>
        <begin position="96"/>
        <end position="115"/>
    </location>
</feature>
<evidence type="ECO:0000256" key="4">
    <source>
        <dbReference type="SAM" id="MobiDB-lite"/>
    </source>
</evidence>
<dbReference type="InterPro" id="IPR027443">
    <property type="entry name" value="IPNS-like_sf"/>
</dbReference>
<dbReference type="GO" id="GO:0016706">
    <property type="term" value="F:2-oxoglutarate-dependent dioxygenase activity"/>
    <property type="evidence" value="ECO:0007669"/>
    <property type="project" value="UniProtKB-ARBA"/>
</dbReference>
<keyword evidence="2" id="KW-0847">Vitamin C</keyword>
<dbReference type="AlphaFoldDB" id="A0A9J6AC16"/>
<dbReference type="EMBL" id="JACXVP010000002">
    <property type="protein sequence ID" value="KAG5622238.1"/>
    <property type="molecule type" value="Genomic_DNA"/>
</dbReference>
<evidence type="ECO:0000313" key="7">
    <source>
        <dbReference type="Proteomes" id="UP000824120"/>
    </source>
</evidence>
<proteinExistence type="predicted"/>